<name>A0AAE0KW14_9CHLO</name>
<sequence length="128" mass="15121">VYVHLRQLLRRNHTENGAFYLSALETIMRKLPCSKNVTELFGEQDEQSPKWHPDNVYHTSANRSPPPPVRHYKKPLDPDAARVDRELHVRHRSYNQKRIARLYGNPPAPRMKFTIRDGKVLQVPFEER</sequence>
<feature type="region of interest" description="Disordered" evidence="1">
    <location>
        <begin position="41"/>
        <end position="79"/>
    </location>
</feature>
<dbReference type="EMBL" id="LGRX02016095">
    <property type="protein sequence ID" value="KAK3262579.1"/>
    <property type="molecule type" value="Genomic_DNA"/>
</dbReference>
<gene>
    <name evidence="2" type="ORF">CYMTET_28569</name>
</gene>
<dbReference type="Proteomes" id="UP001190700">
    <property type="component" value="Unassembled WGS sequence"/>
</dbReference>
<dbReference type="AlphaFoldDB" id="A0AAE0KW14"/>
<organism evidence="2 3">
    <name type="scientific">Cymbomonas tetramitiformis</name>
    <dbReference type="NCBI Taxonomy" id="36881"/>
    <lineage>
        <taxon>Eukaryota</taxon>
        <taxon>Viridiplantae</taxon>
        <taxon>Chlorophyta</taxon>
        <taxon>Pyramimonadophyceae</taxon>
        <taxon>Pyramimonadales</taxon>
        <taxon>Pyramimonadaceae</taxon>
        <taxon>Cymbomonas</taxon>
    </lineage>
</organism>
<protein>
    <submittedName>
        <fullName evidence="2">Uncharacterized protein</fullName>
    </submittedName>
</protein>
<evidence type="ECO:0000256" key="1">
    <source>
        <dbReference type="SAM" id="MobiDB-lite"/>
    </source>
</evidence>
<feature type="non-terminal residue" evidence="2">
    <location>
        <position position="1"/>
    </location>
</feature>
<reference evidence="2 3" key="1">
    <citation type="journal article" date="2015" name="Genome Biol. Evol.">
        <title>Comparative Genomics of a Bacterivorous Green Alga Reveals Evolutionary Causalities and Consequences of Phago-Mixotrophic Mode of Nutrition.</title>
        <authorList>
            <person name="Burns J.A."/>
            <person name="Paasch A."/>
            <person name="Narechania A."/>
            <person name="Kim E."/>
        </authorList>
    </citation>
    <scope>NUCLEOTIDE SEQUENCE [LARGE SCALE GENOMIC DNA]</scope>
    <source>
        <strain evidence="2 3">PLY_AMNH</strain>
    </source>
</reference>
<proteinExistence type="predicted"/>
<evidence type="ECO:0000313" key="3">
    <source>
        <dbReference type="Proteomes" id="UP001190700"/>
    </source>
</evidence>
<comment type="caution">
    <text evidence="2">The sequence shown here is derived from an EMBL/GenBank/DDBJ whole genome shotgun (WGS) entry which is preliminary data.</text>
</comment>
<keyword evidence="3" id="KW-1185">Reference proteome</keyword>
<accession>A0AAE0KW14</accession>
<evidence type="ECO:0000313" key="2">
    <source>
        <dbReference type="EMBL" id="KAK3262579.1"/>
    </source>
</evidence>